<dbReference type="EMBL" id="OU892290">
    <property type="protein sequence ID" value="CAH1125501.1"/>
    <property type="molecule type" value="Genomic_DNA"/>
</dbReference>
<sequence length="103" mass="11878">MSSPMAFVLAAYGTFNLILLYSITHVCCLLKAEVKKLDKTCKNLQQICSSEKELEELRDFAIQIEMSHVKFTAGRYYEVNRNTVFLHMSVVFSYFVAMVHLET</sequence>
<evidence type="ECO:0000313" key="8">
    <source>
        <dbReference type="Proteomes" id="UP001152799"/>
    </source>
</evidence>
<keyword evidence="4 6" id="KW-1133">Transmembrane helix</keyword>
<comment type="subcellular location">
    <subcellularLocation>
        <location evidence="1">Cell membrane</location>
        <topology evidence="1">Multi-pass membrane protein</topology>
    </subcellularLocation>
</comment>
<evidence type="ECO:0008006" key="9">
    <source>
        <dbReference type="Google" id="ProtNLM"/>
    </source>
</evidence>
<name>A0A9P0GQH2_9CUCU</name>
<evidence type="ECO:0000256" key="1">
    <source>
        <dbReference type="ARBA" id="ARBA00004651"/>
    </source>
</evidence>
<dbReference type="GO" id="GO:0050909">
    <property type="term" value="P:sensory perception of taste"/>
    <property type="evidence" value="ECO:0007669"/>
    <property type="project" value="InterPro"/>
</dbReference>
<dbReference type="AlphaFoldDB" id="A0A9P0GQH2"/>
<proteinExistence type="predicted"/>
<dbReference type="Pfam" id="PF08395">
    <property type="entry name" value="7tm_7"/>
    <property type="match status" value="1"/>
</dbReference>
<keyword evidence="3 6" id="KW-0812">Transmembrane</keyword>
<keyword evidence="5 6" id="KW-0472">Membrane</keyword>
<dbReference type="Proteomes" id="UP001152799">
    <property type="component" value="Chromosome 14"/>
</dbReference>
<reference evidence="7" key="1">
    <citation type="submission" date="2022-01" db="EMBL/GenBank/DDBJ databases">
        <authorList>
            <person name="King R."/>
        </authorList>
    </citation>
    <scope>NUCLEOTIDE SEQUENCE</scope>
</reference>
<feature type="transmembrane region" description="Helical" evidence="6">
    <location>
        <begin position="6"/>
        <end position="30"/>
    </location>
</feature>
<dbReference type="GO" id="GO:0005886">
    <property type="term" value="C:plasma membrane"/>
    <property type="evidence" value="ECO:0007669"/>
    <property type="project" value="UniProtKB-SubCell"/>
</dbReference>
<evidence type="ECO:0000256" key="2">
    <source>
        <dbReference type="ARBA" id="ARBA00022475"/>
    </source>
</evidence>
<keyword evidence="8" id="KW-1185">Reference proteome</keyword>
<evidence type="ECO:0000313" key="7">
    <source>
        <dbReference type="EMBL" id="CAH1125501.1"/>
    </source>
</evidence>
<dbReference type="InterPro" id="IPR013604">
    <property type="entry name" value="7TM_chemorcpt"/>
</dbReference>
<feature type="transmembrane region" description="Helical" evidence="6">
    <location>
        <begin position="84"/>
        <end position="101"/>
    </location>
</feature>
<protein>
    <recommendedName>
        <fullName evidence="9">Gustatory receptor</fullName>
    </recommendedName>
</protein>
<evidence type="ECO:0000256" key="3">
    <source>
        <dbReference type="ARBA" id="ARBA00022692"/>
    </source>
</evidence>
<evidence type="ECO:0000256" key="6">
    <source>
        <dbReference type="SAM" id="Phobius"/>
    </source>
</evidence>
<accession>A0A9P0GQH2</accession>
<organism evidence="7 8">
    <name type="scientific">Ceutorhynchus assimilis</name>
    <name type="common">cabbage seed weevil</name>
    <dbReference type="NCBI Taxonomy" id="467358"/>
    <lineage>
        <taxon>Eukaryota</taxon>
        <taxon>Metazoa</taxon>
        <taxon>Ecdysozoa</taxon>
        <taxon>Arthropoda</taxon>
        <taxon>Hexapoda</taxon>
        <taxon>Insecta</taxon>
        <taxon>Pterygota</taxon>
        <taxon>Neoptera</taxon>
        <taxon>Endopterygota</taxon>
        <taxon>Coleoptera</taxon>
        <taxon>Polyphaga</taxon>
        <taxon>Cucujiformia</taxon>
        <taxon>Curculionidae</taxon>
        <taxon>Ceutorhynchinae</taxon>
        <taxon>Ceutorhynchus</taxon>
    </lineage>
</organism>
<gene>
    <name evidence="7" type="ORF">CEUTPL_LOCUS4410</name>
</gene>
<evidence type="ECO:0000256" key="5">
    <source>
        <dbReference type="ARBA" id="ARBA00023136"/>
    </source>
</evidence>
<keyword evidence="2" id="KW-1003">Cell membrane</keyword>
<evidence type="ECO:0000256" key="4">
    <source>
        <dbReference type="ARBA" id="ARBA00022989"/>
    </source>
</evidence>